<keyword evidence="1 2" id="KW-0443">Lipid metabolism</keyword>
<feature type="short sequence motif" description="GXSXG" evidence="2">
    <location>
        <begin position="117"/>
        <end position="121"/>
    </location>
</feature>
<evidence type="ECO:0000313" key="4">
    <source>
        <dbReference type="EMBL" id="MFC3206191.1"/>
    </source>
</evidence>
<sequence>MPVSGIDLLGASGLSVRSVFTCLLKALSLAAALWAAGCGTIDTTPINLISQQTPPSSPEYLPDPGDDGSTVVALAFSGGGMRAAALAYGALLELDALAIDDVPYRRTLVDNVRTVAGTSGGSIMAAYLGYKGKDGYQDFRERFLHQNAESSMTTSVSPASLIKTALHGGANDRNTLARWLDDNLFDHATFAALRRQDRPTVWITASDINNNTPFLFTEDTFAALCSDISQMKIAEAVGASAAFPIAFAPMILRTPRTGCNYRRPAWIQRALDAQNPSIRLQAYARALDSYQTNRKLDYVRLLDGGLTDNLGITGLTLQRAASATPYGPLSPREAVRIRNFVFIVTDAGKHSEYEWSRTQIATHLGHVLLAASDTAIAAATRSGFDAVDLALNEWRHDLIRYRCGLSREQVRKQRGTLAGWDCRDVNITTEHLSFRNADSGLFERLNKVPTRLRLSREDVDVVIEAGRQAVRRNANIQRIAKEARSYAPTFDNAQASIALQD</sequence>
<organism evidence="4 5">
    <name type="scientific">Aquamicrobium soli</name>
    <dbReference type="NCBI Taxonomy" id="1811518"/>
    <lineage>
        <taxon>Bacteria</taxon>
        <taxon>Pseudomonadati</taxon>
        <taxon>Pseudomonadota</taxon>
        <taxon>Alphaproteobacteria</taxon>
        <taxon>Hyphomicrobiales</taxon>
        <taxon>Phyllobacteriaceae</taxon>
        <taxon>Aquamicrobium</taxon>
    </lineage>
</organism>
<name>A0ABV7K8Q4_9HYPH</name>
<evidence type="ECO:0000259" key="3">
    <source>
        <dbReference type="PROSITE" id="PS51635"/>
    </source>
</evidence>
<dbReference type="EMBL" id="JBHRTK010000010">
    <property type="protein sequence ID" value="MFC3206191.1"/>
    <property type="molecule type" value="Genomic_DNA"/>
</dbReference>
<dbReference type="Gene3D" id="3.40.1090.10">
    <property type="entry name" value="Cytosolic phospholipase A2 catalytic domain"/>
    <property type="match status" value="2"/>
</dbReference>
<evidence type="ECO:0000256" key="2">
    <source>
        <dbReference type="PROSITE-ProRule" id="PRU01161"/>
    </source>
</evidence>
<proteinExistence type="predicted"/>
<dbReference type="RefSeq" id="WP_378220007.1">
    <property type="nucleotide sequence ID" value="NZ_JBHRTK010000010.1"/>
</dbReference>
<comment type="caution">
    <text evidence="2">Lacks conserved residue(s) required for the propagation of feature annotation.</text>
</comment>
<feature type="domain" description="PNPLA" evidence="3">
    <location>
        <begin position="74"/>
        <end position="316"/>
    </location>
</feature>
<feature type="active site" description="Nucleophile" evidence="2">
    <location>
        <position position="119"/>
    </location>
</feature>
<feature type="active site" description="Proton acceptor" evidence="2">
    <location>
        <position position="303"/>
    </location>
</feature>
<evidence type="ECO:0000256" key="1">
    <source>
        <dbReference type="ARBA" id="ARBA00023098"/>
    </source>
</evidence>
<keyword evidence="2" id="KW-0378">Hydrolase</keyword>
<dbReference type="Proteomes" id="UP001595583">
    <property type="component" value="Unassembled WGS sequence"/>
</dbReference>
<comment type="caution">
    <text evidence="4">The sequence shown here is derived from an EMBL/GenBank/DDBJ whole genome shotgun (WGS) entry which is preliminary data.</text>
</comment>
<evidence type="ECO:0000313" key="5">
    <source>
        <dbReference type="Proteomes" id="UP001595583"/>
    </source>
</evidence>
<dbReference type="InterPro" id="IPR002641">
    <property type="entry name" value="PNPLA_dom"/>
</dbReference>
<feature type="short sequence motif" description="DGA/G" evidence="2">
    <location>
        <begin position="303"/>
        <end position="305"/>
    </location>
</feature>
<gene>
    <name evidence="4" type="ORF">ACFOHJ_08215</name>
</gene>
<dbReference type="Pfam" id="PF01734">
    <property type="entry name" value="Patatin"/>
    <property type="match status" value="1"/>
</dbReference>
<protein>
    <submittedName>
        <fullName evidence="4">Patatin-like phospholipase family protein</fullName>
    </submittedName>
</protein>
<keyword evidence="5" id="KW-1185">Reference proteome</keyword>
<dbReference type="InterPro" id="IPR016035">
    <property type="entry name" value="Acyl_Trfase/lysoPLipase"/>
</dbReference>
<dbReference type="PROSITE" id="PS51635">
    <property type="entry name" value="PNPLA"/>
    <property type="match status" value="1"/>
</dbReference>
<dbReference type="SUPFAM" id="SSF52151">
    <property type="entry name" value="FabD/lysophospholipase-like"/>
    <property type="match status" value="1"/>
</dbReference>
<reference evidence="5" key="1">
    <citation type="journal article" date="2019" name="Int. J. Syst. Evol. Microbiol.">
        <title>The Global Catalogue of Microorganisms (GCM) 10K type strain sequencing project: providing services to taxonomists for standard genome sequencing and annotation.</title>
        <authorList>
            <consortium name="The Broad Institute Genomics Platform"/>
            <consortium name="The Broad Institute Genome Sequencing Center for Infectious Disease"/>
            <person name="Wu L."/>
            <person name="Ma J."/>
        </authorList>
    </citation>
    <scope>NUCLEOTIDE SEQUENCE [LARGE SCALE GENOMIC DNA]</scope>
    <source>
        <strain evidence="5">KCTC 52165</strain>
    </source>
</reference>
<keyword evidence="2" id="KW-0442">Lipid degradation</keyword>
<accession>A0ABV7K8Q4</accession>